<dbReference type="PANTHER" id="PTHR34145">
    <property type="entry name" value="OS02G0105600 PROTEIN"/>
    <property type="match status" value="1"/>
</dbReference>
<dbReference type="OrthoDB" id="695956at2759"/>
<dbReference type="SUPFAM" id="SSF52047">
    <property type="entry name" value="RNI-like"/>
    <property type="match status" value="1"/>
</dbReference>
<accession>A0A5J9W8S6</accession>
<sequence length="410" mass="45821">SEAERYIAFISDVLALHAQSSDVIERLEISLEMTDKCGQLLVPPSIRAAERWIQYAVRQGVKSFDLELFLPEYHYVPNNKTRKHGGKEKLVTMVLDGLPRSANLKTMYLNLSNARVRFPATVLFPSLVDLTLDSMEIAGDNGHLVGLLSSPRLQRLRMCDVVLPGRPGLLLDAATLVELSLEGIYKLRSLELRTPNLRVLRIEWCYRIKALTVLAPKLEEVVSLHNTSLIHLTGELPCVSSLNLDLSSHGYIDGRDGGNNSSIRLLKRCSSVRVLTVSLNVPGEKRCPIDIIKDRVQQLPHVTSLEVEDVVRIGVAGTSAFLSDHTYGWSANKISLGHLKEAKLMGLITEDSELTFLKYVLASATNLEKVVVSFDKFSPESGRDEFRHMLLGGGTWTPCRDSYESYEWRP</sequence>
<name>A0A5J9W8S6_9POAL</name>
<feature type="non-terminal residue" evidence="1">
    <location>
        <position position="1"/>
    </location>
</feature>
<organism evidence="1 2">
    <name type="scientific">Eragrostis curvula</name>
    <name type="common">weeping love grass</name>
    <dbReference type="NCBI Taxonomy" id="38414"/>
    <lineage>
        <taxon>Eukaryota</taxon>
        <taxon>Viridiplantae</taxon>
        <taxon>Streptophyta</taxon>
        <taxon>Embryophyta</taxon>
        <taxon>Tracheophyta</taxon>
        <taxon>Spermatophyta</taxon>
        <taxon>Magnoliopsida</taxon>
        <taxon>Liliopsida</taxon>
        <taxon>Poales</taxon>
        <taxon>Poaceae</taxon>
        <taxon>PACMAD clade</taxon>
        <taxon>Chloridoideae</taxon>
        <taxon>Eragrostideae</taxon>
        <taxon>Eragrostidinae</taxon>
        <taxon>Eragrostis</taxon>
    </lineage>
</organism>
<feature type="non-terminal residue" evidence="1">
    <location>
        <position position="410"/>
    </location>
</feature>
<dbReference type="Proteomes" id="UP000324897">
    <property type="component" value="Chromosome 5"/>
</dbReference>
<protein>
    <recommendedName>
        <fullName evidence="3">FBD domain-containing protein</fullName>
    </recommendedName>
</protein>
<reference evidence="1 2" key="1">
    <citation type="journal article" date="2019" name="Sci. Rep.">
        <title>A high-quality genome of Eragrostis curvula grass provides insights into Poaceae evolution and supports new strategies to enhance forage quality.</title>
        <authorList>
            <person name="Carballo J."/>
            <person name="Santos B.A.C.M."/>
            <person name="Zappacosta D."/>
            <person name="Garbus I."/>
            <person name="Selva J.P."/>
            <person name="Gallo C.A."/>
            <person name="Diaz A."/>
            <person name="Albertini E."/>
            <person name="Caccamo M."/>
            <person name="Echenique V."/>
        </authorList>
    </citation>
    <scope>NUCLEOTIDE SEQUENCE [LARGE SCALE GENOMIC DNA]</scope>
    <source>
        <strain evidence="2">cv. Victoria</strain>
        <tissue evidence="1">Leaf</tissue>
    </source>
</reference>
<comment type="caution">
    <text evidence="1">The sequence shown here is derived from an EMBL/GenBank/DDBJ whole genome shotgun (WGS) entry which is preliminary data.</text>
</comment>
<keyword evidence="2" id="KW-1185">Reference proteome</keyword>
<dbReference type="AlphaFoldDB" id="A0A5J9W8S6"/>
<dbReference type="EMBL" id="RWGY01000004">
    <property type="protein sequence ID" value="TVU44396.1"/>
    <property type="molecule type" value="Genomic_DNA"/>
</dbReference>
<dbReference type="InterPro" id="IPR053772">
    <property type="entry name" value="At1g61320/At1g61330-like"/>
</dbReference>
<gene>
    <name evidence="1" type="ORF">EJB05_03835</name>
</gene>
<dbReference type="PANTHER" id="PTHR34145:SF28">
    <property type="entry name" value="F-BOX DOMAIN-CONTAINING PROTEIN"/>
    <property type="match status" value="1"/>
</dbReference>
<proteinExistence type="predicted"/>
<dbReference type="Gramene" id="TVU44396">
    <property type="protein sequence ID" value="TVU44396"/>
    <property type="gene ID" value="EJB05_03835"/>
</dbReference>
<dbReference type="Gene3D" id="3.80.10.10">
    <property type="entry name" value="Ribonuclease Inhibitor"/>
    <property type="match status" value="1"/>
</dbReference>
<dbReference type="InterPro" id="IPR032675">
    <property type="entry name" value="LRR_dom_sf"/>
</dbReference>
<evidence type="ECO:0008006" key="3">
    <source>
        <dbReference type="Google" id="ProtNLM"/>
    </source>
</evidence>
<evidence type="ECO:0000313" key="2">
    <source>
        <dbReference type="Proteomes" id="UP000324897"/>
    </source>
</evidence>
<evidence type="ECO:0000313" key="1">
    <source>
        <dbReference type="EMBL" id="TVU44396.1"/>
    </source>
</evidence>